<name>A0A2M7EC67_9BACT</name>
<evidence type="ECO:0000313" key="2">
    <source>
        <dbReference type="Proteomes" id="UP000230766"/>
    </source>
</evidence>
<reference evidence="2" key="1">
    <citation type="submission" date="2017-09" db="EMBL/GenBank/DDBJ databases">
        <title>Depth-based differentiation of microbial function through sediment-hosted aquifers and enrichment of novel symbionts in the deep terrestrial subsurface.</title>
        <authorList>
            <person name="Probst A.J."/>
            <person name="Ladd B."/>
            <person name="Jarett J.K."/>
            <person name="Geller-Mcgrath D.E."/>
            <person name="Sieber C.M.K."/>
            <person name="Emerson J.B."/>
            <person name="Anantharaman K."/>
            <person name="Thomas B.C."/>
            <person name="Malmstrom R."/>
            <person name="Stieglmeier M."/>
            <person name="Klingl A."/>
            <person name="Woyke T."/>
            <person name="Ryan C.M."/>
            <person name="Banfield J.F."/>
        </authorList>
    </citation>
    <scope>NUCLEOTIDE SEQUENCE [LARGE SCALE GENOMIC DNA]</scope>
</reference>
<dbReference type="Proteomes" id="UP000230766">
    <property type="component" value="Unassembled WGS sequence"/>
</dbReference>
<dbReference type="AlphaFoldDB" id="A0A2M7EC67"/>
<dbReference type="EMBL" id="PETJ01000004">
    <property type="protein sequence ID" value="PIV65328.1"/>
    <property type="molecule type" value="Genomic_DNA"/>
</dbReference>
<sequence length="229" mass="27058">MLKNDRFFIGIDLGGKEKKTTGICVLTKDRCLKCEDVFGKDTLRVLRPYLKNTEVIAIDAPLTKGRGKGKMRLYEKFLSTKIFRQERVNPIPPALMPKLVDFAIELVKKLEKRGFVLDLNLIEVFPTLVEKIYKREFFLKGPCQTENHPFDKLRVMVSSPNHQKSALICAQIAFLHSQFRTRWLGYKDGFLFLPEISFWKKDWQQKFYQAWMSRPRLKYHHLITNIFRK</sequence>
<evidence type="ECO:0008006" key="3">
    <source>
        <dbReference type="Google" id="ProtNLM"/>
    </source>
</evidence>
<accession>A0A2M7EC67</accession>
<gene>
    <name evidence="1" type="ORF">COS09_00075</name>
</gene>
<protein>
    <recommendedName>
        <fullName evidence="3">DUF429 domain-containing protein</fullName>
    </recommendedName>
</protein>
<evidence type="ECO:0000313" key="1">
    <source>
        <dbReference type="EMBL" id="PIV65328.1"/>
    </source>
</evidence>
<proteinExistence type="predicted"/>
<comment type="caution">
    <text evidence="1">The sequence shown here is derived from an EMBL/GenBank/DDBJ whole genome shotgun (WGS) entry which is preliminary data.</text>
</comment>
<organism evidence="1 2">
    <name type="scientific">Candidatus Nealsonbacteria bacterium CG01_land_8_20_14_3_00_12</name>
    <dbReference type="NCBI Taxonomy" id="1974697"/>
    <lineage>
        <taxon>Bacteria</taxon>
        <taxon>Candidatus Nealsoniibacteriota</taxon>
    </lineage>
</organism>